<gene>
    <name evidence="1" type="ORF">M8818_002781</name>
</gene>
<reference evidence="1" key="1">
    <citation type="submission" date="2024-02" db="EMBL/GenBank/DDBJ databases">
        <title>Metagenome Assembled Genome of Zalaria obscura JY119.</title>
        <authorList>
            <person name="Vighnesh L."/>
            <person name="Jagadeeshwari U."/>
            <person name="Venkata Ramana C."/>
            <person name="Sasikala C."/>
        </authorList>
    </citation>
    <scope>NUCLEOTIDE SEQUENCE</scope>
    <source>
        <strain evidence="1">JY119</strain>
    </source>
</reference>
<evidence type="ECO:0000313" key="1">
    <source>
        <dbReference type="EMBL" id="KAK8213479.1"/>
    </source>
</evidence>
<comment type="caution">
    <text evidence="1">The sequence shown here is derived from an EMBL/GenBank/DDBJ whole genome shotgun (WGS) entry which is preliminary data.</text>
</comment>
<accession>A0ACC3SIU0</accession>
<dbReference type="Proteomes" id="UP001320706">
    <property type="component" value="Unassembled WGS sequence"/>
</dbReference>
<proteinExistence type="predicted"/>
<sequence>MPPRMSMQAEAKLEMGDSYAGGATLENARSIMFICIEYVDHRTTMSGCRVYVQAYQSSNRLACRPAMNPESGTVACNDFPKCFGRLQAPPSLVLRRVINISCDCDPVREIL</sequence>
<keyword evidence="2" id="KW-1185">Reference proteome</keyword>
<evidence type="ECO:0000313" key="2">
    <source>
        <dbReference type="Proteomes" id="UP001320706"/>
    </source>
</evidence>
<dbReference type="EMBL" id="JAMKPW020000011">
    <property type="protein sequence ID" value="KAK8213479.1"/>
    <property type="molecule type" value="Genomic_DNA"/>
</dbReference>
<organism evidence="1 2">
    <name type="scientific">Zalaria obscura</name>
    <dbReference type="NCBI Taxonomy" id="2024903"/>
    <lineage>
        <taxon>Eukaryota</taxon>
        <taxon>Fungi</taxon>
        <taxon>Dikarya</taxon>
        <taxon>Ascomycota</taxon>
        <taxon>Pezizomycotina</taxon>
        <taxon>Dothideomycetes</taxon>
        <taxon>Dothideomycetidae</taxon>
        <taxon>Dothideales</taxon>
        <taxon>Zalariaceae</taxon>
        <taxon>Zalaria</taxon>
    </lineage>
</organism>
<protein>
    <submittedName>
        <fullName evidence="1">Uncharacterized protein</fullName>
    </submittedName>
</protein>
<name>A0ACC3SIU0_9PEZI</name>